<dbReference type="InterPro" id="IPR001296">
    <property type="entry name" value="Glyco_trans_1"/>
</dbReference>
<evidence type="ECO:0000313" key="3">
    <source>
        <dbReference type="EMBL" id="HIT47850.1"/>
    </source>
</evidence>
<dbReference type="GO" id="GO:0016757">
    <property type="term" value="F:glycosyltransferase activity"/>
    <property type="evidence" value="ECO:0007669"/>
    <property type="project" value="InterPro"/>
</dbReference>
<organism evidence="3 4">
    <name type="scientific">Candidatus Cryptobacteroides merdipullorum</name>
    <dbReference type="NCBI Taxonomy" id="2840771"/>
    <lineage>
        <taxon>Bacteria</taxon>
        <taxon>Pseudomonadati</taxon>
        <taxon>Bacteroidota</taxon>
        <taxon>Bacteroidia</taxon>
        <taxon>Bacteroidales</taxon>
        <taxon>Candidatus Cryptobacteroides</taxon>
    </lineage>
</organism>
<dbReference type="InterPro" id="IPR050194">
    <property type="entry name" value="Glycosyltransferase_grp1"/>
</dbReference>
<dbReference type="InterPro" id="IPR028098">
    <property type="entry name" value="Glyco_trans_4-like_N"/>
</dbReference>
<evidence type="ECO:0000259" key="1">
    <source>
        <dbReference type="Pfam" id="PF00534"/>
    </source>
</evidence>
<dbReference type="SUPFAM" id="SSF53756">
    <property type="entry name" value="UDP-Glycosyltransferase/glycogen phosphorylase"/>
    <property type="match status" value="1"/>
</dbReference>
<dbReference type="AlphaFoldDB" id="A0A9D1GPC3"/>
<reference evidence="3" key="2">
    <citation type="journal article" date="2021" name="PeerJ">
        <title>Extensive microbial diversity within the chicken gut microbiome revealed by metagenomics and culture.</title>
        <authorList>
            <person name="Gilroy R."/>
            <person name="Ravi A."/>
            <person name="Getino M."/>
            <person name="Pursley I."/>
            <person name="Horton D.L."/>
            <person name="Alikhan N.F."/>
            <person name="Baker D."/>
            <person name="Gharbi K."/>
            <person name="Hall N."/>
            <person name="Watson M."/>
            <person name="Adriaenssens E.M."/>
            <person name="Foster-Nyarko E."/>
            <person name="Jarju S."/>
            <person name="Secka A."/>
            <person name="Antonio M."/>
            <person name="Oren A."/>
            <person name="Chaudhuri R.R."/>
            <person name="La Ragione R."/>
            <person name="Hildebrand F."/>
            <person name="Pallen M.J."/>
        </authorList>
    </citation>
    <scope>NUCLEOTIDE SEQUENCE</scope>
    <source>
        <strain evidence="3">ChiHecec2B26-709</strain>
    </source>
</reference>
<feature type="domain" description="Glycosyltransferase subfamily 4-like N-terminal" evidence="2">
    <location>
        <begin position="2"/>
        <end position="168"/>
    </location>
</feature>
<dbReference type="PANTHER" id="PTHR45947:SF3">
    <property type="entry name" value="SULFOQUINOVOSYL TRANSFERASE SQD2"/>
    <property type="match status" value="1"/>
</dbReference>
<dbReference type="Pfam" id="PF13439">
    <property type="entry name" value="Glyco_transf_4"/>
    <property type="match status" value="1"/>
</dbReference>
<proteinExistence type="predicted"/>
<dbReference type="Gene3D" id="3.40.50.2000">
    <property type="entry name" value="Glycogen Phosphorylase B"/>
    <property type="match status" value="2"/>
</dbReference>
<feature type="domain" description="Glycosyl transferase family 1" evidence="1">
    <location>
        <begin position="179"/>
        <end position="342"/>
    </location>
</feature>
<evidence type="ECO:0000259" key="2">
    <source>
        <dbReference type="Pfam" id="PF13439"/>
    </source>
</evidence>
<accession>A0A9D1GPC3</accession>
<dbReference type="EMBL" id="DVLC01000148">
    <property type="protein sequence ID" value="HIT47850.1"/>
    <property type="molecule type" value="Genomic_DNA"/>
</dbReference>
<dbReference type="Proteomes" id="UP000886881">
    <property type="component" value="Unassembled WGS sequence"/>
</dbReference>
<reference evidence="3" key="1">
    <citation type="submission" date="2020-10" db="EMBL/GenBank/DDBJ databases">
        <authorList>
            <person name="Gilroy R."/>
        </authorList>
    </citation>
    <scope>NUCLEOTIDE SEQUENCE</scope>
    <source>
        <strain evidence="3">ChiHecec2B26-709</strain>
    </source>
</reference>
<dbReference type="Pfam" id="PF00534">
    <property type="entry name" value="Glycos_transf_1"/>
    <property type="match status" value="1"/>
</dbReference>
<comment type="caution">
    <text evidence="3">The sequence shown here is derived from an EMBL/GenBank/DDBJ whole genome shotgun (WGS) entry which is preliminary data.</text>
</comment>
<dbReference type="PANTHER" id="PTHR45947">
    <property type="entry name" value="SULFOQUINOVOSYL TRANSFERASE SQD2"/>
    <property type="match status" value="1"/>
</dbReference>
<evidence type="ECO:0000313" key="4">
    <source>
        <dbReference type="Proteomes" id="UP000886881"/>
    </source>
</evidence>
<protein>
    <submittedName>
        <fullName evidence="3">Glycosyltransferase</fullName>
    </submittedName>
</protein>
<gene>
    <name evidence="3" type="ORF">IAC35_08380</name>
</gene>
<sequence>MDGVSVCMQNYAEWMQRKVGRVCVVTPNVPGADYSVLPYKVLDYFSVPVPMRHPYVTGIAELDPGFLARITRIGFRIVHAHCPFASGLAAMRIARLQKIPLVATFHSKYRDDFERVLPKPATDLVVKAIIDFYEKADLVWVPQDSVKDVIREYGYKGEVEVMDNGSDLVADYPESFFAEARARVGVAPDDFVLLFVGQHIWEKNPRLIIEALALLPDLPFRMFFIGNGYAAHAMRQLVSEKGLDDKVTFVGTLTDRKVLTDYYAAADLFLFPSLYDNAPLVVREAAALHTASVMAKGATASTILTDGYNGFLTGNDASELAALLRRLASEPELVRRAGENASRSIVRSWEDCVDEVLERYDILLRSRGLPPIEKMNESR</sequence>
<name>A0A9D1GPC3_9BACT</name>